<evidence type="ECO:0000313" key="2">
    <source>
        <dbReference type="Proteomes" id="UP000326582"/>
    </source>
</evidence>
<protein>
    <submittedName>
        <fullName evidence="1">Uncharacterized protein</fullName>
    </submittedName>
</protein>
<gene>
    <name evidence="1" type="ORF">EJF14_60292</name>
</gene>
<sequence length="178" mass="20049">MAHQYLLSLILSHHLHSSGNMTSRESQEGLLELQEIHDGPKPPSYPGNESMPLDVMFKIWHTRNYSNIPQRPIRLIFDANASVAEAGRFAFRKYIGDVPDDIYVDLSKNSWQDAFIEIGDENEKIKNVFQESETLVVSDIPNYQKTSLKSFARSVVGVACGCTLLSIFITLIVAYATK</sequence>
<name>A0ACD0WQI4_CLALS</name>
<proteinExistence type="predicted"/>
<dbReference type="EMBL" id="CP038489">
    <property type="protein sequence ID" value="QFZ29779.1"/>
    <property type="molecule type" value="Genomic_DNA"/>
</dbReference>
<dbReference type="Proteomes" id="UP000326582">
    <property type="component" value="Chromosome 6"/>
</dbReference>
<accession>A0ACD0WQI4</accession>
<reference evidence="2" key="1">
    <citation type="journal article" date="2019" name="MBio">
        <title>Comparative genomics for the elucidation of multidrug resistance (MDR) in Candida lusitaniae.</title>
        <authorList>
            <person name="Kannan A."/>
            <person name="Asner S.A."/>
            <person name="Trachsel E."/>
            <person name="Kelly S."/>
            <person name="Parker J."/>
            <person name="Sanglard D."/>
        </authorList>
    </citation>
    <scope>NUCLEOTIDE SEQUENCE [LARGE SCALE GENOMIC DNA]</scope>
    <source>
        <strain evidence="2">P1</strain>
    </source>
</reference>
<keyword evidence="2" id="KW-1185">Reference proteome</keyword>
<organism evidence="1 2">
    <name type="scientific">Clavispora lusitaniae</name>
    <name type="common">Candida lusitaniae</name>
    <dbReference type="NCBI Taxonomy" id="36911"/>
    <lineage>
        <taxon>Eukaryota</taxon>
        <taxon>Fungi</taxon>
        <taxon>Dikarya</taxon>
        <taxon>Ascomycota</taxon>
        <taxon>Saccharomycotina</taxon>
        <taxon>Pichiomycetes</taxon>
        <taxon>Metschnikowiaceae</taxon>
        <taxon>Clavispora</taxon>
    </lineage>
</organism>
<evidence type="ECO:0000313" key="1">
    <source>
        <dbReference type="EMBL" id="QFZ29779.1"/>
    </source>
</evidence>